<dbReference type="GO" id="GO:0046951">
    <property type="term" value="P:ketone body biosynthetic process"/>
    <property type="evidence" value="ECO:0007669"/>
    <property type="project" value="TreeGrafter"/>
</dbReference>
<evidence type="ECO:0000256" key="2">
    <source>
        <dbReference type="ARBA" id="ARBA00009405"/>
    </source>
</evidence>
<evidence type="ECO:0000256" key="4">
    <source>
        <dbReference type="ARBA" id="ARBA00022723"/>
    </source>
</evidence>
<dbReference type="UniPathway" id="UPA00896">
    <property type="reaction ID" value="UER00863"/>
</dbReference>
<dbReference type="NCBIfam" id="NF004283">
    <property type="entry name" value="PRK05692.1"/>
    <property type="match status" value="1"/>
</dbReference>
<dbReference type="GO" id="GO:0046872">
    <property type="term" value="F:metal ion binding"/>
    <property type="evidence" value="ECO:0007669"/>
    <property type="project" value="UniProtKB-KW"/>
</dbReference>
<dbReference type="InterPro" id="IPR000138">
    <property type="entry name" value="HMG_CoA_lyase_AS"/>
</dbReference>
<evidence type="ECO:0000313" key="8">
    <source>
        <dbReference type="EMBL" id="TXS91276.1"/>
    </source>
</evidence>
<dbReference type="FunFam" id="3.20.20.70:FF:000201">
    <property type="entry name" value="Hydroxymethylglutaryl-CoA lyase"/>
    <property type="match status" value="1"/>
</dbReference>
<dbReference type="PANTHER" id="PTHR42738">
    <property type="entry name" value="HYDROXYMETHYLGLUTARYL-COA LYASE"/>
    <property type="match status" value="1"/>
</dbReference>
<evidence type="ECO:0000256" key="3">
    <source>
        <dbReference type="ARBA" id="ARBA00012910"/>
    </source>
</evidence>
<name>A0A5C8ZS54_9GAMM</name>
<dbReference type="PROSITE" id="PS01062">
    <property type="entry name" value="HMG_COA_LYASE"/>
    <property type="match status" value="1"/>
</dbReference>
<dbReference type="SUPFAM" id="SSF51569">
    <property type="entry name" value="Aldolase"/>
    <property type="match status" value="1"/>
</dbReference>
<comment type="catalytic activity">
    <reaction evidence="6">
        <text>(3S)-3-hydroxy-3-methylglutaryl-CoA = acetoacetate + acetyl-CoA</text>
        <dbReference type="Rhea" id="RHEA:24404"/>
        <dbReference type="ChEBI" id="CHEBI:13705"/>
        <dbReference type="ChEBI" id="CHEBI:43074"/>
        <dbReference type="ChEBI" id="CHEBI:57288"/>
        <dbReference type="EC" id="4.1.3.4"/>
    </reaction>
</comment>
<feature type="domain" description="Pyruvate carboxyltransferase" evidence="7">
    <location>
        <begin position="7"/>
        <end position="274"/>
    </location>
</feature>
<dbReference type="PROSITE" id="PS50991">
    <property type="entry name" value="PYR_CT"/>
    <property type="match status" value="1"/>
</dbReference>
<dbReference type="InterPro" id="IPR043594">
    <property type="entry name" value="HMGL"/>
</dbReference>
<gene>
    <name evidence="8" type="ORF">FV139_16190</name>
</gene>
<dbReference type="PANTHER" id="PTHR42738:SF7">
    <property type="entry name" value="HYDROXYMETHYLGLUTARYL-COA LYASE"/>
    <property type="match status" value="1"/>
</dbReference>
<keyword evidence="4" id="KW-0479">Metal-binding</keyword>
<protein>
    <recommendedName>
        <fullName evidence="3">hydroxymethylglutaryl-CoA lyase</fullName>
        <ecNumber evidence="3">4.1.3.4</ecNumber>
    </recommendedName>
</protein>
<comment type="pathway">
    <text evidence="1">Metabolic intermediate metabolism; (S)-3-hydroxy-3-methylglutaryl-CoA degradation; acetoacetate from (S)-3-hydroxy-3-methylglutaryl-CoA: step 1/1.</text>
</comment>
<keyword evidence="5 8" id="KW-0456">Lyase</keyword>
<keyword evidence="9" id="KW-1185">Reference proteome</keyword>
<evidence type="ECO:0000256" key="6">
    <source>
        <dbReference type="ARBA" id="ARBA00049877"/>
    </source>
</evidence>
<dbReference type="CDD" id="cd07938">
    <property type="entry name" value="DRE_TIM_HMGL"/>
    <property type="match status" value="1"/>
</dbReference>
<evidence type="ECO:0000256" key="5">
    <source>
        <dbReference type="ARBA" id="ARBA00023239"/>
    </source>
</evidence>
<evidence type="ECO:0000256" key="1">
    <source>
        <dbReference type="ARBA" id="ARBA00005143"/>
    </source>
</evidence>
<dbReference type="Pfam" id="PF00682">
    <property type="entry name" value="HMGL-like"/>
    <property type="match status" value="1"/>
</dbReference>
<comment type="caution">
    <text evidence="8">The sequence shown here is derived from an EMBL/GenBank/DDBJ whole genome shotgun (WGS) entry which is preliminary data.</text>
</comment>
<dbReference type="EC" id="4.1.3.4" evidence="3"/>
<dbReference type="InterPro" id="IPR013785">
    <property type="entry name" value="Aldolase_TIM"/>
</dbReference>
<dbReference type="GO" id="GO:0006552">
    <property type="term" value="P:L-leucine catabolic process"/>
    <property type="evidence" value="ECO:0007669"/>
    <property type="project" value="TreeGrafter"/>
</dbReference>
<dbReference type="InterPro" id="IPR000891">
    <property type="entry name" value="PYR_CT"/>
</dbReference>
<evidence type="ECO:0000313" key="9">
    <source>
        <dbReference type="Proteomes" id="UP000321039"/>
    </source>
</evidence>
<proteinExistence type="inferred from homology"/>
<accession>A0A5C8ZS54</accession>
<organism evidence="8 9">
    <name type="scientific">Parahaliea maris</name>
    <dbReference type="NCBI Taxonomy" id="2716870"/>
    <lineage>
        <taxon>Bacteria</taxon>
        <taxon>Pseudomonadati</taxon>
        <taxon>Pseudomonadota</taxon>
        <taxon>Gammaproteobacteria</taxon>
        <taxon>Cellvibrionales</taxon>
        <taxon>Halieaceae</taxon>
        <taxon>Parahaliea</taxon>
    </lineage>
</organism>
<dbReference type="Proteomes" id="UP000321039">
    <property type="component" value="Unassembled WGS sequence"/>
</dbReference>
<dbReference type="EMBL" id="VRZA01000006">
    <property type="protein sequence ID" value="TXS91276.1"/>
    <property type="molecule type" value="Genomic_DNA"/>
</dbReference>
<evidence type="ECO:0000259" key="7">
    <source>
        <dbReference type="PROSITE" id="PS50991"/>
    </source>
</evidence>
<comment type="similarity">
    <text evidence="2">Belongs to the HMG-CoA lyase family.</text>
</comment>
<dbReference type="GO" id="GO:0004419">
    <property type="term" value="F:hydroxymethylglutaryl-CoA lyase activity"/>
    <property type="evidence" value="ECO:0007669"/>
    <property type="project" value="UniProtKB-EC"/>
</dbReference>
<reference evidence="8 9" key="1">
    <citation type="submission" date="2019-08" db="EMBL/GenBank/DDBJ databases">
        <title>Parahaliea maris sp. nov., isolated from the surface seawater.</title>
        <authorList>
            <person name="Liu Y."/>
        </authorList>
    </citation>
    <scope>NUCLEOTIDE SEQUENCE [LARGE SCALE GENOMIC DNA]</scope>
    <source>
        <strain evidence="8 9">HSLHS9</strain>
    </source>
</reference>
<sequence>MALPARVRVVEVGPRDGLQNEKKPVATSSKIELIRRLVDSGLVYVEAGSFVNPKWVPQMADSEAVFGSLERKPGVVYAALTPNLQGFERAMEAQADEVAIFGSASESFSQKNINCSVEESIARFKPVVKAAQDAGVRVRGYVSCVVGCPYEGKIAPEPVRQVSEALLELGCYEVSLGDTIGVGTPRDFETLLEGLLPSIAADYLAVHCHDTYGMAIANILTSLQMGIAVVDSSVAGLGGCPYAKGATGNVATEDVVYLLDGLGIAHGIDLPKLVATGSFISDLLGRPNNSKVGSALSVRSA</sequence>
<dbReference type="AlphaFoldDB" id="A0A5C8ZS54"/>
<dbReference type="Gene3D" id="3.20.20.70">
    <property type="entry name" value="Aldolase class I"/>
    <property type="match status" value="1"/>
</dbReference>
<dbReference type="RefSeq" id="WP_148069510.1">
    <property type="nucleotide sequence ID" value="NZ_VRZA01000006.1"/>
</dbReference>